<gene>
    <name evidence="2" type="ORF">VHEMI03020</name>
</gene>
<feature type="region of interest" description="Disordered" evidence="1">
    <location>
        <begin position="1"/>
        <end position="20"/>
    </location>
</feature>
<dbReference type="Proteomes" id="UP000039046">
    <property type="component" value="Unassembled WGS sequence"/>
</dbReference>
<sequence>MNGMALSNGASVGGTAGNAKHDKVEQRWILHAVNGDKSATNSKFHLQSVSDKKYIAEGGKLTSDMGSAEKFTITYTPNGATHSLSVEVSSFVSVGKDGSVQWNASSGKFKIFSVSYQ</sequence>
<evidence type="ECO:0000313" key="2">
    <source>
        <dbReference type="EMBL" id="CEJ82984.1"/>
    </source>
</evidence>
<dbReference type="EMBL" id="CDHN01000001">
    <property type="protein sequence ID" value="CEJ82984.1"/>
    <property type="molecule type" value="Genomic_DNA"/>
</dbReference>
<name>A0A0A1TC75_9HYPO</name>
<dbReference type="AlphaFoldDB" id="A0A0A1TC75"/>
<reference evidence="2 3" key="1">
    <citation type="journal article" date="2015" name="Genome Announc.">
        <title>Draft Genome Sequence and Gene Annotation of the Entomopathogenic Fungus Verticillium hemipterigenum.</title>
        <authorList>
            <person name="Horn F."/>
            <person name="Habel A."/>
            <person name="Scharf D.H."/>
            <person name="Dworschak J."/>
            <person name="Brakhage A.A."/>
            <person name="Guthke R."/>
            <person name="Hertweck C."/>
            <person name="Linde J."/>
        </authorList>
    </citation>
    <scope>NUCLEOTIDE SEQUENCE [LARGE SCALE GENOMIC DNA]</scope>
</reference>
<dbReference type="HOGENOM" id="CLU_2086465_0_0_1"/>
<keyword evidence="3" id="KW-1185">Reference proteome</keyword>
<protein>
    <submittedName>
        <fullName evidence="2">Uncharacterized protein</fullName>
    </submittedName>
</protein>
<evidence type="ECO:0000256" key="1">
    <source>
        <dbReference type="SAM" id="MobiDB-lite"/>
    </source>
</evidence>
<organism evidence="2 3">
    <name type="scientific">[Torrubiella] hemipterigena</name>
    <dbReference type="NCBI Taxonomy" id="1531966"/>
    <lineage>
        <taxon>Eukaryota</taxon>
        <taxon>Fungi</taxon>
        <taxon>Dikarya</taxon>
        <taxon>Ascomycota</taxon>
        <taxon>Pezizomycotina</taxon>
        <taxon>Sordariomycetes</taxon>
        <taxon>Hypocreomycetidae</taxon>
        <taxon>Hypocreales</taxon>
        <taxon>Clavicipitaceae</taxon>
        <taxon>Clavicipitaceae incertae sedis</taxon>
        <taxon>'Torrubiella' clade</taxon>
    </lineage>
</organism>
<accession>A0A0A1TC75</accession>
<evidence type="ECO:0000313" key="3">
    <source>
        <dbReference type="Proteomes" id="UP000039046"/>
    </source>
</evidence>
<dbReference type="STRING" id="1531966.A0A0A1TC75"/>
<proteinExistence type="predicted"/>